<dbReference type="EMBL" id="AM889285">
    <property type="protein sequence ID" value="CAP55641.1"/>
    <property type="molecule type" value="Genomic_DNA"/>
</dbReference>
<reference evidence="1 2" key="1">
    <citation type="journal article" date="2009" name="BMC Genomics">
        <title>Complete genome sequence of the sugarcane nitrogen-fixing endophyte Gluconacetobacter diazotrophicus Pal5.</title>
        <authorList>
            <person name="Bertalan M."/>
            <person name="Albano R."/>
            <person name="Padua V."/>
            <person name="Rouws L."/>
            <person name="Rojas C."/>
            <person name="Hemerly A."/>
            <person name="Teixeira K."/>
            <person name="Schwab S."/>
            <person name="Araujo J."/>
            <person name="Oliveira A."/>
            <person name="Franca L."/>
            <person name="Magalhaes V."/>
            <person name="Alqueres S."/>
            <person name="Cardoso A."/>
            <person name="Almeida W."/>
            <person name="Loureiro M.M."/>
            <person name="Nogueira E."/>
            <person name="Cidade D."/>
            <person name="Oliveira D."/>
            <person name="Simao T."/>
            <person name="Macedo J."/>
            <person name="Valadao A."/>
            <person name="Dreschsel M."/>
            <person name="Freitas F."/>
            <person name="Vidal M."/>
            <person name="Guedes H."/>
            <person name="Rodrigues E."/>
            <person name="Meneses C."/>
            <person name="Brioso P."/>
            <person name="Pozzer L."/>
            <person name="Figueiredo D."/>
            <person name="Montano H."/>
            <person name="Junior J."/>
            <person name="Filho G."/>
            <person name="Flores V."/>
            <person name="Ferreira B."/>
            <person name="Branco A."/>
            <person name="Gonzalez P."/>
            <person name="Guillobel H."/>
            <person name="Lemos M."/>
            <person name="Seibel L."/>
            <person name="Macedo J."/>
            <person name="Alves-Ferreira M."/>
            <person name="Sachetto-Martins G."/>
            <person name="Coelho A."/>
            <person name="Santos E."/>
            <person name="Amaral G."/>
            <person name="Neves A."/>
            <person name="Pacheco A.B."/>
            <person name="Carvalho D."/>
            <person name="Lery L."/>
            <person name="Bisch P."/>
            <person name="Rossle S.C."/>
            <person name="Urmenyi T."/>
            <person name="Kruger W.V."/>
            <person name="Martins O."/>
            <person name="Baldani J.I."/>
            <person name="Ferreira P.C."/>
        </authorList>
    </citation>
    <scope>NUCLEOTIDE SEQUENCE [LARGE SCALE GENOMIC DNA]</scope>
    <source>
        <strain evidence="2">ATCC 49037 / DSM 5601 / CCUG 37298 / CIP 103539 / LMG 7603 / PAl5</strain>
    </source>
</reference>
<evidence type="ECO:0000313" key="1">
    <source>
        <dbReference type="EMBL" id="CAP55641.1"/>
    </source>
</evidence>
<gene>
    <name evidence="1" type="ordered locus">GDI1698</name>
</gene>
<sequence length="37" mass="4371">MSYPAVVVQDINRSLQYWMIQCPEPEIHQIRNIGRNA</sequence>
<keyword evidence="2" id="KW-1185">Reference proteome</keyword>
<dbReference type="AlphaFoldDB" id="A9HHJ0"/>
<organism evidence="1 2">
    <name type="scientific">Gluconacetobacter diazotrophicus (strain ATCC 49037 / DSM 5601 / CCUG 37298 / CIP 103539 / LMG 7603 / PAl5)</name>
    <dbReference type="NCBI Taxonomy" id="272568"/>
    <lineage>
        <taxon>Bacteria</taxon>
        <taxon>Pseudomonadati</taxon>
        <taxon>Pseudomonadota</taxon>
        <taxon>Alphaproteobacteria</taxon>
        <taxon>Acetobacterales</taxon>
        <taxon>Acetobacteraceae</taxon>
        <taxon>Gluconacetobacter</taxon>
    </lineage>
</organism>
<evidence type="ECO:0000313" key="2">
    <source>
        <dbReference type="Proteomes" id="UP000001176"/>
    </source>
</evidence>
<dbReference type="Proteomes" id="UP000001176">
    <property type="component" value="Chromosome"/>
</dbReference>
<name>A9HHJ0_GLUDA</name>
<dbReference type="KEGG" id="gdi:GDI1698"/>
<accession>A9HHJ0</accession>
<protein>
    <submittedName>
        <fullName evidence="1">Uncharacterized protein</fullName>
    </submittedName>
</protein>
<proteinExistence type="predicted"/>